<dbReference type="Proteomes" id="UP000271031">
    <property type="component" value="Unassembled WGS sequence"/>
</dbReference>
<sequence length="105" mass="12237">MSPVLTATVRLDRSEEASILLVERKSWLERLSVRFLKQPAYFRIRLDDLGTQVLSQCTGNQTVQEIAEELGTRFGEAAEPVLPRLVKFLQIVEEHGWIRWEKEKR</sequence>
<dbReference type="EMBL" id="RHHQ01000018">
    <property type="protein sequence ID" value="RNB83451.1"/>
    <property type="molecule type" value="Genomic_DNA"/>
</dbReference>
<comment type="caution">
    <text evidence="1">The sequence shown here is derived from an EMBL/GenBank/DDBJ whole genome shotgun (WGS) entry which is preliminary data.</text>
</comment>
<dbReference type="InterPro" id="IPR041881">
    <property type="entry name" value="PqqD_sf"/>
</dbReference>
<evidence type="ECO:0000313" key="1">
    <source>
        <dbReference type="EMBL" id="RNB83451.1"/>
    </source>
</evidence>
<name>A0A3M8D752_9BACL</name>
<dbReference type="Gene3D" id="1.10.10.1150">
    <property type="entry name" value="Coenzyme PQQ synthesis protein D (PqqD)"/>
    <property type="match status" value="1"/>
</dbReference>
<dbReference type="AlphaFoldDB" id="A0A3M8D752"/>
<organism evidence="1 2">
    <name type="scientific">Brevibacillus fluminis</name>
    <dbReference type="NCBI Taxonomy" id="511487"/>
    <lineage>
        <taxon>Bacteria</taxon>
        <taxon>Bacillati</taxon>
        <taxon>Bacillota</taxon>
        <taxon>Bacilli</taxon>
        <taxon>Bacillales</taxon>
        <taxon>Paenibacillaceae</taxon>
        <taxon>Brevibacillus</taxon>
    </lineage>
</organism>
<proteinExistence type="predicted"/>
<reference evidence="1 2" key="1">
    <citation type="submission" date="2018-10" db="EMBL/GenBank/DDBJ databases">
        <title>Phylogenomics of Brevibacillus.</title>
        <authorList>
            <person name="Dunlap C."/>
        </authorList>
    </citation>
    <scope>NUCLEOTIDE SEQUENCE [LARGE SCALE GENOMIC DNA]</scope>
    <source>
        <strain evidence="1 2">JCM 15716</strain>
    </source>
</reference>
<evidence type="ECO:0000313" key="2">
    <source>
        <dbReference type="Proteomes" id="UP000271031"/>
    </source>
</evidence>
<accession>A0A3M8D752</accession>
<keyword evidence="2" id="KW-1185">Reference proteome</keyword>
<dbReference type="OrthoDB" id="308521at2"/>
<dbReference type="InterPro" id="IPR008792">
    <property type="entry name" value="PQQD"/>
</dbReference>
<protein>
    <submittedName>
        <fullName evidence="1">PqqD family protein</fullName>
    </submittedName>
</protein>
<dbReference type="Pfam" id="PF05402">
    <property type="entry name" value="PqqD"/>
    <property type="match status" value="1"/>
</dbReference>
<gene>
    <name evidence="1" type="ORF">EDM56_21875</name>
</gene>